<evidence type="ECO:0000256" key="3">
    <source>
        <dbReference type="ARBA" id="ARBA00022630"/>
    </source>
</evidence>
<evidence type="ECO:0000259" key="6">
    <source>
        <dbReference type="Pfam" id="PF01266"/>
    </source>
</evidence>
<sequence length="384" mass="43214">MEEIYDVVVIGAGIFGSCAAYHCQKKGLKTLLVEQFALGHINGSSHGRSRIIRYAHADPHYVPLVHDTYQQIAHLEKETEETLWRQTGLLWASKTAKIDSISQILSNFNIKHEKIKGEEVASRYPQFTFDSDWAALIDPMGGILYADKWLRIFQDRFLKLGGKIREKEEVFCYSEVSEEIIELRTSKGLLHSKKAIFTVGPWIKEIFPQAPLRIQPESIAVCYWRTIRSEDTPLLECDKFPVFIVSGSSALPQGFFGLPSHDYDGCAKICFHSGEHTDGPNHPDVVSQEFIDRPAEFIRNHIPIIDFTQPVQVDKCKYTMSEDNHYVVGYYPGSKKVLIGGCGSGSGFKVAPGIGRILAEMAADEKPSIDVSFFGFDRFSKKSV</sequence>
<dbReference type="Proteomes" id="UP001303046">
    <property type="component" value="Unassembled WGS sequence"/>
</dbReference>
<dbReference type="InterPro" id="IPR045170">
    <property type="entry name" value="MTOX"/>
</dbReference>
<evidence type="ECO:0000256" key="1">
    <source>
        <dbReference type="ARBA" id="ARBA00001974"/>
    </source>
</evidence>
<comment type="similarity">
    <text evidence="2">Belongs to the MSOX/MTOX family.</text>
</comment>
<dbReference type="SUPFAM" id="SSF54373">
    <property type="entry name" value="FAD-linked reductases, C-terminal domain"/>
    <property type="match status" value="1"/>
</dbReference>
<keyword evidence="5" id="KW-0560">Oxidoreductase</keyword>
<evidence type="ECO:0000313" key="8">
    <source>
        <dbReference type="Proteomes" id="UP001303046"/>
    </source>
</evidence>
<keyword evidence="4" id="KW-0274">FAD</keyword>
<evidence type="ECO:0000256" key="4">
    <source>
        <dbReference type="ARBA" id="ARBA00022827"/>
    </source>
</evidence>
<protein>
    <recommendedName>
        <fullName evidence="6">FAD dependent oxidoreductase domain-containing protein</fullName>
    </recommendedName>
</protein>
<keyword evidence="3" id="KW-0285">Flavoprotein</keyword>
<accession>A0ABR1ETL4</accession>
<gene>
    <name evidence="7" type="primary">Necator_chrX.g25755</name>
    <name evidence="7" type="ORF">RB195_025589</name>
</gene>
<dbReference type="Gene3D" id="3.30.9.10">
    <property type="entry name" value="D-Amino Acid Oxidase, subunit A, domain 2"/>
    <property type="match status" value="1"/>
</dbReference>
<comment type="cofactor">
    <cofactor evidence="1">
        <name>FAD</name>
        <dbReference type="ChEBI" id="CHEBI:57692"/>
    </cofactor>
</comment>
<keyword evidence="8" id="KW-1185">Reference proteome</keyword>
<evidence type="ECO:0000256" key="5">
    <source>
        <dbReference type="ARBA" id="ARBA00023002"/>
    </source>
</evidence>
<dbReference type="InterPro" id="IPR036188">
    <property type="entry name" value="FAD/NAD-bd_sf"/>
</dbReference>
<dbReference type="Pfam" id="PF01266">
    <property type="entry name" value="DAO"/>
    <property type="match status" value="1"/>
</dbReference>
<comment type="caution">
    <text evidence="7">The sequence shown here is derived from an EMBL/GenBank/DDBJ whole genome shotgun (WGS) entry which is preliminary data.</text>
</comment>
<reference evidence="7 8" key="1">
    <citation type="submission" date="2023-08" db="EMBL/GenBank/DDBJ databases">
        <title>A Necator americanus chromosomal reference genome.</title>
        <authorList>
            <person name="Ilik V."/>
            <person name="Petrzelkova K.J."/>
            <person name="Pardy F."/>
            <person name="Fuh T."/>
            <person name="Niatou-Singa F.S."/>
            <person name="Gouil Q."/>
            <person name="Baker L."/>
            <person name="Ritchie M.E."/>
            <person name="Jex A.R."/>
            <person name="Gazzola D."/>
            <person name="Li H."/>
            <person name="Toshio Fujiwara R."/>
            <person name="Zhan B."/>
            <person name="Aroian R.V."/>
            <person name="Pafco B."/>
            <person name="Schwarz E.M."/>
        </authorList>
    </citation>
    <scope>NUCLEOTIDE SEQUENCE [LARGE SCALE GENOMIC DNA]</scope>
    <source>
        <strain evidence="7 8">Aroian</strain>
        <tissue evidence="7">Whole animal</tissue>
    </source>
</reference>
<dbReference type="PANTHER" id="PTHR10961:SF46">
    <property type="entry name" value="PEROXISOMAL SARCOSINE OXIDASE"/>
    <property type="match status" value="1"/>
</dbReference>
<organism evidence="7 8">
    <name type="scientific">Necator americanus</name>
    <name type="common">Human hookworm</name>
    <dbReference type="NCBI Taxonomy" id="51031"/>
    <lineage>
        <taxon>Eukaryota</taxon>
        <taxon>Metazoa</taxon>
        <taxon>Ecdysozoa</taxon>
        <taxon>Nematoda</taxon>
        <taxon>Chromadorea</taxon>
        <taxon>Rhabditida</taxon>
        <taxon>Rhabditina</taxon>
        <taxon>Rhabditomorpha</taxon>
        <taxon>Strongyloidea</taxon>
        <taxon>Ancylostomatidae</taxon>
        <taxon>Bunostominae</taxon>
        <taxon>Necator</taxon>
    </lineage>
</organism>
<dbReference type="InterPro" id="IPR006076">
    <property type="entry name" value="FAD-dep_OxRdtase"/>
</dbReference>
<dbReference type="Gene3D" id="3.50.50.60">
    <property type="entry name" value="FAD/NAD(P)-binding domain"/>
    <property type="match status" value="1"/>
</dbReference>
<dbReference type="EMBL" id="JAVFWL010000006">
    <property type="protein sequence ID" value="KAK6765765.1"/>
    <property type="molecule type" value="Genomic_DNA"/>
</dbReference>
<name>A0ABR1ETL4_NECAM</name>
<evidence type="ECO:0000256" key="2">
    <source>
        <dbReference type="ARBA" id="ARBA00010989"/>
    </source>
</evidence>
<feature type="domain" description="FAD dependent oxidoreductase" evidence="6">
    <location>
        <begin position="6"/>
        <end position="361"/>
    </location>
</feature>
<dbReference type="PANTHER" id="PTHR10961">
    <property type="entry name" value="PEROXISOMAL SARCOSINE OXIDASE"/>
    <property type="match status" value="1"/>
</dbReference>
<evidence type="ECO:0000313" key="7">
    <source>
        <dbReference type="EMBL" id="KAK6765765.1"/>
    </source>
</evidence>
<proteinExistence type="inferred from homology"/>
<dbReference type="SUPFAM" id="SSF51905">
    <property type="entry name" value="FAD/NAD(P)-binding domain"/>
    <property type="match status" value="1"/>
</dbReference>